<keyword evidence="1" id="KW-0472">Membrane</keyword>
<evidence type="ECO:0000313" key="3">
    <source>
        <dbReference type="Proteomes" id="UP000002415"/>
    </source>
</evidence>
<evidence type="ECO:0008006" key="4">
    <source>
        <dbReference type="Google" id="ProtNLM"/>
    </source>
</evidence>
<proteinExistence type="predicted"/>
<sequence>MFYIELIVSMVILLMIVAIVSMTIPMQREMLNEAIRQEKAQLIAENMFWETIDETALKSLPNNFTKEFTVEVDNQKYRVIIEAEKFDRQK</sequence>
<organism evidence="2 3">
    <name type="scientific">Fervidobacterium nodosum (strain ATCC 35602 / DSM 5306 / Rt17-B1)</name>
    <dbReference type="NCBI Taxonomy" id="381764"/>
    <lineage>
        <taxon>Bacteria</taxon>
        <taxon>Thermotogati</taxon>
        <taxon>Thermotogota</taxon>
        <taxon>Thermotogae</taxon>
        <taxon>Thermotogales</taxon>
        <taxon>Fervidobacteriaceae</taxon>
        <taxon>Fervidobacterium</taxon>
    </lineage>
</organism>
<reference evidence="2 3" key="2">
    <citation type="journal article" date="2009" name="Proc. Natl. Acad. Sci. U.S.A.">
        <title>On the chimeric nature, thermophilic origin, and phylogenetic placement of the Thermotogales.</title>
        <authorList>
            <person name="Zhaxybayeva O."/>
            <person name="Swithers K.S."/>
            <person name="Lapierre P."/>
            <person name="Fournier G.P."/>
            <person name="Bickhart D.M."/>
            <person name="DeBoy R.T."/>
            <person name="Nelson K.E."/>
            <person name="Nesbo C.L."/>
            <person name="Doolittle W.F."/>
            <person name="Gogarten J.P."/>
            <person name="Noll K.M."/>
        </authorList>
    </citation>
    <scope>NUCLEOTIDE SEQUENCE [LARGE SCALE GENOMIC DNA]</scope>
    <source>
        <strain evidence="3">ATCC 35602 / DSM 5306 / Rt17-B1</strain>
    </source>
</reference>
<reference evidence="2 3" key="1">
    <citation type="submission" date="2007-07" db="EMBL/GenBank/DDBJ databases">
        <title>Complete sequence of Fervidobacterium nodosum Rt17-B1.</title>
        <authorList>
            <consortium name="US DOE Joint Genome Institute"/>
            <person name="Copeland A."/>
            <person name="Lucas S."/>
            <person name="Lapidus A."/>
            <person name="Barry K."/>
            <person name="Glavina del Rio T."/>
            <person name="Dalin E."/>
            <person name="Tice H."/>
            <person name="Pitluck S."/>
            <person name="Saunders E."/>
            <person name="Brettin T."/>
            <person name="Bruce D."/>
            <person name="Detter J.C."/>
            <person name="Han C."/>
            <person name="Schmutz J."/>
            <person name="Larimer F."/>
            <person name="Land M."/>
            <person name="Hauser L."/>
            <person name="Kyrpides N."/>
            <person name="Mikhailova N."/>
            <person name="Nelson K."/>
            <person name="Gogarten J.P."/>
            <person name="Noll K."/>
            <person name="Richardson P."/>
        </authorList>
    </citation>
    <scope>NUCLEOTIDE SEQUENCE [LARGE SCALE GENOMIC DNA]</scope>
    <source>
        <strain evidence="3">ATCC 35602 / DSM 5306 / Rt17-B1</strain>
    </source>
</reference>
<dbReference type="AlphaFoldDB" id="A7HJR7"/>
<evidence type="ECO:0000256" key="1">
    <source>
        <dbReference type="SAM" id="Phobius"/>
    </source>
</evidence>
<keyword evidence="1" id="KW-0812">Transmembrane</keyword>
<dbReference type="KEGG" id="fno:Fnod_0284"/>
<feature type="transmembrane region" description="Helical" evidence="1">
    <location>
        <begin position="6"/>
        <end position="26"/>
    </location>
</feature>
<dbReference type="EMBL" id="CP000771">
    <property type="protein sequence ID" value="ABS60150.1"/>
    <property type="molecule type" value="Genomic_DNA"/>
</dbReference>
<keyword evidence="1" id="KW-1133">Transmembrane helix</keyword>
<dbReference type="OrthoDB" id="47344at2"/>
<dbReference type="Proteomes" id="UP000002415">
    <property type="component" value="Chromosome"/>
</dbReference>
<accession>A7HJR7</accession>
<keyword evidence="3" id="KW-1185">Reference proteome</keyword>
<name>A7HJR7_FERNB</name>
<dbReference type="HOGENOM" id="CLU_2436435_0_0_0"/>
<dbReference type="STRING" id="381764.Fnod_0284"/>
<protein>
    <recommendedName>
        <fullName evidence="4">Type II secretion system protein</fullName>
    </recommendedName>
</protein>
<gene>
    <name evidence="2" type="ordered locus">Fnod_0284</name>
</gene>
<evidence type="ECO:0000313" key="2">
    <source>
        <dbReference type="EMBL" id="ABS60150.1"/>
    </source>
</evidence>
<dbReference type="RefSeq" id="WP_011993472.1">
    <property type="nucleotide sequence ID" value="NC_009718.1"/>
</dbReference>